<accession>A0A6C0CMA6</accession>
<name>A0A6C0CMA6_9ZZZZ</name>
<feature type="region of interest" description="Disordered" evidence="1">
    <location>
        <begin position="169"/>
        <end position="192"/>
    </location>
</feature>
<dbReference type="EMBL" id="MN739438">
    <property type="protein sequence ID" value="QHT04804.1"/>
    <property type="molecule type" value="Genomic_DNA"/>
</dbReference>
<evidence type="ECO:0000256" key="1">
    <source>
        <dbReference type="SAM" id="MobiDB-lite"/>
    </source>
</evidence>
<proteinExistence type="predicted"/>
<protein>
    <submittedName>
        <fullName evidence="2">Uncharacterized protein</fullName>
    </submittedName>
</protein>
<sequence length="407" mass="46705">MLPLPDEFLCFLGVFTLGIIFYNDWPLIKKRVTKTTIDAGFKGLELVNRVRYGPKDNKIKIMNAEVRWEEDLSLRNPHTDTPEKSEYYYEDVTDELKEVLQDHFKSVETYPFKDSVNMDVISPNLKSMLISYDPTGDNFYFQDLVKELLFNFGGVSLDLSVEDLPADDVSADVNKENPTEPEAKGEDDPAAPTTSLFSYFYGSTEASEDAKADAEDDVSAEANTDDALAEEYNPLEEMWAKRRNVKLFVEYIYNHQKYKWVCGLDEPVKFPFWKPTDEPSKLRVSKAYVKKDTVHGKVLIDNTHYIKEFAGPNADFYGGTVKLTPHDLFIDETNEEFEMEILDNYNTPHVFRLNDTITLDDDKSKEKFNERLNRFKRRKSSSAASESNTESNDSSESSDTNEVVVVN</sequence>
<feature type="region of interest" description="Disordered" evidence="1">
    <location>
        <begin position="372"/>
        <end position="407"/>
    </location>
</feature>
<dbReference type="AlphaFoldDB" id="A0A6C0CMA6"/>
<feature type="compositionally biased region" description="Low complexity" evidence="1">
    <location>
        <begin position="381"/>
        <end position="407"/>
    </location>
</feature>
<reference evidence="2" key="1">
    <citation type="journal article" date="2020" name="Nature">
        <title>Giant virus diversity and host interactions through global metagenomics.</title>
        <authorList>
            <person name="Schulz F."/>
            <person name="Roux S."/>
            <person name="Paez-Espino D."/>
            <person name="Jungbluth S."/>
            <person name="Walsh D.A."/>
            <person name="Denef V.J."/>
            <person name="McMahon K.D."/>
            <person name="Konstantinidis K.T."/>
            <person name="Eloe-Fadrosh E.A."/>
            <person name="Kyrpides N.C."/>
            <person name="Woyke T."/>
        </authorList>
    </citation>
    <scope>NUCLEOTIDE SEQUENCE</scope>
    <source>
        <strain evidence="2">GVMAG-M-3300021343-4</strain>
    </source>
</reference>
<organism evidence="2">
    <name type="scientific">viral metagenome</name>
    <dbReference type="NCBI Taxonomy" id="1070528"/>
    <lineage>
        <taxon>unclassified sequences</taxon>
        <taxon>metagenomes</taxon>
        <taxon>organismal metagenomes</taxon>
    </lineage>
</organism>
<evidence type="ECO:0000313" key="2">
    <source>
        <dbReference type="EMBL" id="QHT04804.1"/>
    </source>
</evidence>
<feature type="compositionally biased region" description="Basic and acidic residues" evidence="1">
    <location>
        <begin position="173"/>
        <end position="187"/>
    </location>
</feature>